<dbReference type="InterPro" id="IPR013249">
    <property type="entry name" value="RNA_pol_sigma70_r4_t2"/>
</dbReference>
<dbReference type="InterPro" id="IPR036388">
    <property type="entry name" value="WH-like_DNA-bd_sf"/>
</dbReference>
<dbReference type="InterPro" id="IPR007627">
    <property type="entry name" value="RNA_pol_sigma70_r2"/>
</dbReference>
<dbReference type="PANTHER" id="PTHR30173:SF43">
    <property type="entry name" value="ECF RNA POLYMERASE SIGMA FACTOR SIGI-RELATED"/>
    <property type="match status" value="1"/>
</dbReference>
<dbReference type="SUPFAM" id="SSF88946">
    <property type="entry name" value="Sigma2 domain of RNA polymerase sigma factors"/>
    <property type="match status" value="1"/>
</dbReference>
<name>A0A556B1G9_9BURK</name>
<feature type="domain" description="RNA polymerase sigma factor 70 region 4 type 2" evidence="3">
    <location>
        <begin position="104"/>
        <end position="155"/>
    </location>
</feature>
<organism evidence="4 5">
    <name type="scientific">Verticiella sediminum</name>
    <dbReference type="NCBI Taxonomy" id="1247510"/>
    <lineage>
        <taxon>Bacteria</taxon>
        <taxon>Pseudomonadati</taxon>
        <taxon>Pseudomonadota</taxon>
        <taxon>Betaproteobacteria</taxon>
        <taxon>Burkholderiales</taxon>
        <taxon>Alcaligenaceae</taxon>
        <taxon>Verticiella</taxon>
    </lineage>
</organism>
<proteinExistence type="predicted"/>
<dbReference type="InterPro" id="IPR052704">
    <property type="entry name" value="ECF_Sigma-70_Domain"/>
</dbReference>
<dbReference type="AlphaFoldDB" id="A0A556B1G9"/>
<accession>A0A556B1G9</accession>
<reference evidence="4 5" key="1">
    <citation type="submission" date="2019-07" db="EMBL/GenBank/DDBJ databases">
        <title>Qingshengfaniella alkalisoli gen. nov., sp. nov., isolated from saline soil.</title>
        <authorList>
            <person name="Xu L."/>
            <person name="Huang X.-X."/>
            <person name="Sun J.-Q."/>
        </authorList>
    </citation>
    <scope>NUCLEOTIDE SEQUENCE [LARGE SCALE GENOMIC DNA]</scope>
    <source>
        <strain evidence="4 5">DSM 27279</strain>
    </source>
</reference>
<dbReference type="Gene3D" id="1.10.10.10">
    <property type="entry name" value="Winged helix-like DNA-binding domain superfamily/Winged helix DNA-binding domain"/>
    <property type="match status" value="1"/>
</dbReference>
<dbReference type="RefSeq" id="WP_143946315.1">
    <property type="nucleotide sequence ID" value="NZ_BAABMB010000001.1"/>
</dbReference>
<evidence type="ECO:0000313" key="5">
    <source>
        <dbReference type="Proteomes" id="UP000318405"/>
    </source>
</evidence>
<protein>
    <submittedName>
        <fullName evidence="4">Sigma-70 family RNA polymerase sigma factor</fullName>
    </submittedName>
</protein>
<sequence>MPEPHADAGDFAALRPGLLRLAYRMLGSWAEAEDVVQDAYLRWHGADHAAVRNAQAFLRQTVTRLCLDLMKSAGRQRQTYIGPWVPEPVLEEHPGMGEGDALTLALMMALERLSPLERAAFLLHDVFGLPFEEVAATLARDAAACRQLAARARGHVQKSRPRYPVSAERGRQIAQAFFAASRRGDMAGLQALLAADVQVHTDGGGKRPAALVPLYGADKAARFFVSLARKGLVSTAPVVRETVIDGLPGFITRELDGVLQTTALWIEQDRIQGIYIVRNPDKLRGLPNFDDPPNATLSV</sequence>
<dbReference type="GO" id="GO:0006352">
    <property type="term" value="P:DNA-templated transcription initiation"/>
    <property type="evidence" value="ECO:0007669"/>
    <property type="project" value="InterPro"/>
</dbReference>
<dbReference type="GO" id="GO:0016987">
    <property type="term" value="F:sigma factor activity"/>
    <property type="evidence" value="ECO:0007669"/>
    <property type="project" value="InterPro"/>
</dbReference>
<dbReference type="InterPro" id="IPR013325">
    <property type="entry name" value="RNA_pol_sigma_r2"/>
</dbReference>
<evidence type="ECO:0000259" key="2">
    <source>
        <dbReference type="Pfam" id="PF04542"/>
    </source>
</evidence>
<evidence type="ECO:0000256" key="1">
    <source>
        <dbReference type="ARBA" id="ARBA00011344"/>
    </source>
</evidence>
<gene>
    <name evidence="4" type="ORF">FOZ76_01345</name>
</gene>
<dbReference type="GO" id="GO:0003677">
    <property type="term" value="F:DNA binding"/>
    <property type="evidence" value="ECO:0007669"/>
    <property type="project" value="InterPro"/>
</dbReference>
<dbReference type="Pfam" id="PF08281">
    <property type="entry name" value="Sigma70_r4_2"/>
    <property type="match status" value="1"/>
</dbReference>
<dbReference type="OrthoDB" id="3211555at2"/>
<dbReference type="InterPro" id="IPR013324">
    <property type="entry name" value="RNA_pol_sigma_r3/r4-like"/>
</dbReference>
<evidence type="ECO:0000313" key="4">
    <source>
        <dbReference type="EMBL" id="TSH99037.1"/>
    </source>
</evidence>
<dbReference type="InterPro" id="IPR032710">
    <property type="entry name" value="NTF2-like_dom_sf"/>
</dbReference>
<dbReference type="EMBL" id="VLTJ01000002">
    <property type="protein sequence ID" value="TSH99037.1"/>
    <property type="molecule type" value="Genomic_DNA"/>
</dbReference>
<dbReference type="Proteomes" id="UP000318405">
    <property type="component" value="Unassembled WGS sequence"/>
</dbReference>
<feature type="domain" description="RNA polymerase sigma-70 region 2" evidence="2">
    <location>
        <begin position="12"/>
        <end position="75"/>
    </location>
</feature>
<keyword evidence="5" id="KW-1185">Reference proteome</keyword>
<comment type="subunit">
    <text evidence="1">Interacts transiently with the RNA polymerase catalytic core formed by RpoA, RpoB, RpoC and RpoZ (2 alpha, 1 beta, 1 beta' and 1 omega subunit) to form the RNA polymerase holoenzyme that can initiate transcription.</text>
</comment>
<dbReference type="Pfam" id="PF04542">
    <property type="entry name" value="Sigma70_r2"/>
    <property type="match status" value="1"/>
</dbReference>
<dbReference type="Gene3D" id="3.10.450.50">
    <property type="match status" value="1"/>
</dbReference>
<dbReference type="SUPFAM" id="SSF54427">
    <property type="entry name" value="NTF2-like"/>
    <property type="match status" value="1"/>
</dbReference>
<comment type="caution">
    <text evidence="4">The sequence shown here is derived from an EMBL/GenBank/DDBJ whole genome shotgun (WGS) entry which is preliminary data.</text>
</comment>
<dbReference type="SUPFAM" id="SSF88659">
    <property type="entry name" value="Sigma3 and sigma4 domains of RNA polymerase sigma factors"/>
    <property type="match status" value="1"/>
</dbReference>
<dbReference type="Gene3D" id="1.10.1740.10">
    <property type="match status" value="1"/>
</dbReference>
<evidence type="ECO:0000259" key="3">
    <source>
        <dbReference type="Pfam" id="PF08281"/>
    </source>
</evidence>
<dbReference type="NCBIfam" id="NF007214">
    <property type="entry name" value="PRK09636.1"/>
    <property type="match status" value="1"/>
</dbReference>
<dbReference type="PANTHER" id="PTHR30173">
    <property type="entry name" value="SIGMA 19 FACTOR"/>
    <property type="match status" value="1"/>
</dbReference>